<evidence type="ECO:0000313" key="2">
    <source>
        <dbReference type="EMBL" id="KAJ8931616.1"/>
    </source>
</evidence>
<comment type="caution">
    <text evidence="2">The sequence shown here is derived from an EMBL/GenBank/DDBJ whole genome shotgun (WGS) entry which is preliminary data.</text>
</comment>
<feature type="region of interest" description="Disordered" evidence="1">
    <location>
        <begin position="1"/>
        <end position="35"/>
    </location>
</feature>
<evidence type="ECO:0000313" key="3">
    <source>
        <dbReference type="Proteomes" id="UP001162156"/>
    </source>
</evidence>
<sequence>MIHQNPSEEENDRNPVRIPTTVTDPPRQDENNDMDIDGILLDVQNVIRQDEWERERAAIRQDWQAIADLQRLVNHERDPINTYLMATERRLRGNDSSYLGPLTLMCRFCSALHFRAELTTRDDYTKCCQNNKVILPAF</sequence>
<dbReference type="AlphaFoldDB" id="A0AAV8X131"/>
<reference evidence="2" key="1">
    <citation type="journal article" date="2023" name="Insect Mol. Biol.">
        <title>Genome sequencing provides insights into the evolution of gene families encoding plant cell wall-degrading enzymes in longhorned beetles.</title>
        <authorList>
            <person name="Shin N.R."/>
            <person name="Okamura Y."/>
            <person name="Kirsch R."/>
            <person name="Pauchet Y."/>
        </authorList>
    </citation>
    <scope>NUCLEOTIDE SEQUENCE</scope>
    <source>
        <strain evidence="2">RBIC_L_NR</strain>
    </source>
</reference>
<organism evidence="2 3">
    <name type="scientific">Rhamnusium bicolor</name>
    <dbReference type="NCBI Taxonomy" id="1586634"/>
    <lineage>
        <taxon>Eukaryota</taxon>
        <taxon>Metazoa</taxon>
        <taxon>Ecdysozoa</taxon>
        <taxon>Arthropoda</taxon>
        <taxon>Hexapoda</taxon>
        <taxon>Insecta</taxon>
        <taxon>Pterygota</taxon>
        <taxon>Neoptera</taxon>
        <taxon>Endopterygota</taxon>
        <taxon>Coleoptera</taxon>
        <taxon>Polyphaga</taxon>
        <taxon>Cucujiformia</taxon>
        <taxon>Chrysomeloidea</taxon>
        <taxon>Cerambycidae</taxon>
        <taxon>Lepturinae</taxon>
        <taxon>Rhagiini</taxon>
        <taxon>Rhamnusium</taxon>
    </lineage>
</organism>
<keyword evidence="3" id="KW-1185">Reference proteome</keyword>
<accession>A0AAV8X131</accession>
<dbReference type="EMBL" id="JANEYF010004279">
    <property type="protein sequence ID" value="KAJ8931616.1"/>
    <property type="molecule type" value="Genomic_DNA"/>
</dbReference>
<dbReference type="Proteomes" id="UP001162156">
    <property type="component" value="Unassembled WGS sequence"/>
</dbReference>
<protein>
    <submittedName>
        <fullName evidence="2">Uncharacterized protein</fullName>
    </submittedName>
</protein>
<evidence type="ECO:0000256" key="1">
    <source>
        <dbReference type="SAM" id="MobiDB-lite"/>
    </source>
</evidence>
<proteinExistence type="predicted"/>
<name>A0AAV8X131_9CUCU</name>
<gene>
    <name evidence="2" type="ORF">NQ314_015448</name>
</gene>